<dbReference type="SMART" id="SM01007">
    <property type="entry name" value="Aldolase_II"/>
    <property type="match status" value="1"/>
</dbReference>
<organism evidence="5 6">
    <name type="scientific">Fusibacter ferrireducens</name>
    <dbReference type="NCBI Taxonomy" id="2785058"/>
    <lineage>
        <taxon>Bacteria</taxon>
        <taxon>Bacillati</taxon>
        <taxon>Bacillota</taxon>
        <taxon>Clostridia</taxon>
        <taxon>Eubacteriales</taxon>
        <taxon>Eubacteriales Family XII. Incertae Sedis</taxon>
        <taxon>Fusibacter</taxon>
    </lineage>
</organism>
<feature type="region of interest" description="Disordered" evidence="3">
    <location>
        <begin position="191"/>
        <end position="224"/>
    </location>
</feature>
<dbReference type="SUPFAM" id="SSF53639">
    <property type="entry name" value="AraD/HMP-PK domain-like"/>
    <property type="match status" value="2"/>
</dbReference>
<evidence type="ECO:0000256" key="1">
    <source>
        <dbReference type="ARBA" id="ARBA00022723"/>
    </source>
</evidence>
<dbReference type="InterPro" id="IPR036409">
    <property type="entry name" value="Aldolase_II/adducin_N_sf"/>
</dbReference>
<keyword evidence="6" id="KW-1185">Reference proteome</keyword>
<proteinExistence type="predicted"/>
<name>A0ABR9ZNQ8_9FIRM</name>
<dbReference type="PANTHER" id="PTHR22789:SF0">
    <property type="entry name" value="3-OXO-TETRONATE 4-PHOSPHATE DECARBOXYLASE-RELATED"/>
    <property type="match status" value="1"/>
</dbReference>
<evidence type="ECO:0000313" key="6">
    <source>
        <dbReference type="Proteomes" id="UP000614200"/>
    </source>
</evidence>
<keyword evidence="2" id="KW-0456">Lyase</keyword>
<feature type="compositionally biased region" description="Basic and acidic residues" evidence="3">
    <location>
        <begin position="191"/>
        <end position="203"/>
    </location>
</feature>
<dbReference type="RefSeq" id="WP_194699867.1">
    <property type="nucleotide sequence ID" value="NZ_JADKNH010000001.1"/>
</dbReference>
<comment type="caution">
    <text evidence="5">The sequence shown here is derived from an EMBL/GenBank/DDBJ whole genome shotgun (WGS) entry which is preliminary data.</text>
</comment>
<evidence type="ECO:0000256" key="3">
    <source>
        <dbReference type="SAM" id="MobiDB-lite"/>
    </source>
</evidence>
<dbReference type="InterPro" id="IPR050197">
    <property type="entry name" value="Aldolase_class_II_sugar_metab"/>
</dbReference>
<dbReference type="EMBL" id="JADKNH010000001">
    <property type="protein sequence ID" value="MBF4691621.1"/>
    <property type="molecule type" value="Genomic_DNA"/>
</dbReference>
<dbReference type="PANTHER" id="PTHR22789">
    <property type="entry name" value="FUCULOSE PHOSPHATE ALDOLASE"/>
    <property type="match status" value="1"/>
</dbReference>
<evidence type="ECO:0000259" key="4">
    <source>
        <dbReference type="SMART" id="SM01007"/>
    </source>
</evidence>
<dbReference type="Pfam" id="PF00596">
    <property type="entry name" value="Aldolase_II"/>
    <property type="match status" value="2"/>
</dbReference>
<feature type="domain" description="Class II aldolase/adducin N-terminal" evidence="4">
    <location>
        <begin position="8"/>
        <end position="185"/>
    </location>
</feature>
<gene>
    <name evidence="5" type="ORF">ISU02_00750</name>
</gene>
<evidence type="ECO:0000256" key="2">
    <source>
        <dbReference type="ARBA" id="ARBA00023239"/>
    </source>
</evidence>
<dbReference type="Gene3D" id="3.40.225.10">
    <property type="entry name" value="Class II aldolase/adducin N-terminal domain"/>
    <property type="match status" value="2"/>
</dbReference>
<reference evidence="5 6" key="1">
    <citation type="submission" date="2020-11" db="EMBL/GenBank/DDBJ databases">
        <title>Fusibacter basophilias sp. nov.</title>
        <authorList>
            <person name="Qiu D."/>
        </authorList>
    </citation>
    <scope>NUCLEOTIDE SEQUENCE [LARGE SCALE GENOMIC DNA]</scope>
    <source>
        <strain evidence="5 6">Q10-2</strain>
    </source>
</reference>
<protein>
    <submittedName>
        <fullName evidence="5">Class II aldolase/adducin family protein</fullName>
    </submittedName>
</protein>
<dbReference type="Proteomes" id="UP000614200">
    <property type="component" value="Unassembled WGS sequence"/>
</dbReference>
<sequence>MSNMSLQSSVVRAGIELVKAGLIARTWGNVSCRIDEESFWITPSGRDYLTLKPSEIVKVSIKDLSYTGSIKPSSEKGIHAAVYERFSDVNFVIHTHQASASVVSALGLDRITLSEDHPLFSNQIICAAYALPGTQRLKRHVVEALEKTEGSAIILKHHGAVCFGRDYESAFNSAYSLEQVCSDFIQERKSAMTGDAHHEEQHQNQHQKQPLKQQQKASQQKQADSMHLIEMVKETKGGCVLLNQEEDIVRYACQKNALKPFLDDFAQIIGIEVKVVKAEETAVLKALKNASAVFIENLGALCWGKDESEAKAVQMVLNKNCKAYFGAVLFEHIKPINLVESLLMRWVYLKKYSKLSGGKI</sequence>
<evidence type="ECO:0000313" key="5">
    <source>
        <dbReference type="EMBL" id="MBF4691621.1"/>
    </source>
</evidence>
<feature type="compositionally biased region" description="Low complexity" evidence="3">
    <location>
        <begin position="204"/>
        <end position="222"/>
    </location>
</feature>
<accession>A0ABR9ZNQ8</accession>
<keyword evidence="1" id="KW-0479">Metal-binding</keyword>
<dbReference type="InterPro" id="IPR001303">
    <property type="entry name" value="Aldolase_II/adducin_N"/>
</dbReference>